<feature type="binding site" evidence="10">
    <location>
        <position position="500"/>
    </location>
    <ligand>
        <name>Mn(2+)</name>
        <dbReference type="ChEBI" id="CHEBI:29035"/>
    </ligand>
</feature>
<keyword evidence="6 11" id="KW-1133">Transmembrane helix</keyword>
<keyword evidence="7 11" id="KW-0472">Membrane</keyword>
<protein>
    <submittedName>
        <fullName evidence="13">Lipoteichoic acid synthase-like YqgS</fullName>
    </submittedName>
</protein>
<dbReference type="CDD" id="cd16015">
    <property type="entry name" value="LTA_synthase"/>
    <property type="match status" value="1"/>
</dbReference>
<evidence type="ECO:0000256" key="3">
    <source>
        <dbReference type="ARBA" id="ARBA00009983"/>
    </source>
</evidence>
<name>A0A0J8FZ89_CLOCY</name>
<dbReference type="PANTHER" id="PTHR47371:SF3">
    <property type="entry name" value="PHOSPHOGLYCEROL TRANSFERASE I"/>
    <property type="match status" value="1"/>
</dbReference>
<evidence type="ECO:0000256" key="11">
    <source>
        <dbReference type="SAM" id="Phobius"/>
    </source>
</evidence>
<keyword evidence="9" id="KW-0464">Manganese</keyword>
<evidence type="ECO:0000256" key="1">
    <source>
        <dbReference type="ARBA" id="ARBA00004651"/>
    </source>
</evidence>
<feature type="transmembrane region" description="Helical" evidence="11">
    <location>
        <begin position="176"/>
        <end position="195"/>
    </location>
</feature>
<comment type="subcellular location">
    <subcellularLocation>
        <location evidence="1">Cell membrane</location>
        <topology evidence="1">Multi-pass membrane protein</topology>
    </subcellularLocation>
</comment>
<feature type="active site" evidence="8">
    <location>
        <position position="326"/>
    </location>
</feature>
<dbReference type="GO" id="GO:0005886">
    <property type="term" value="C:plasma membrane"/>
    <property type="evidence" value="ECO:0007669"/>
    <property type="project" value="UniProtKB-SubCell"/>
</dbReference>
<evidence type="ECO:0000256" key="7">
    <source>
        <dbReference type="ARBA" id="ARBA00023136"/>
    </source>
</evidence>
<organism evidence="13 14">
    <name type="scientific">Clostridium cylindrosporum DSM 605</name>
    <dbReference type="NCBI Taxonomy" id="1121307"/>
    <lineage>
        <taxon>Bacteria</taxon>
        <taxon>Bacillati</taxon>
        <taxon>Bacillota</taxon>
        <taxon>Clostridia</taxon>
        <taxon>Eubacteriales</taxon>
        <taxon>Clostridiaceae</taxon>
        <taxon>Clostridium</taxon>
    </lineage>
</organism>
<feature type="transmembrane region" description="Helical" evidence="11">
    <location>
        <begin position="32"/>
        <end position="51"/>
    </location>
</feature>
<keyword evidence="14" id="KW-1185">Reference proteome</keyword>
<evidence type="ECO:0000256" key="10">
    <source>
        <dbReference type="PIRSR" id="PIRSR005091-3"/>
    </source>
</evidence>
<evidence type="ECO:0000313" key="13">
    <source>
        <dbReference type="EMBL" id="KMT20931.1"/>
    </source>
</evidence>
<comment type="pathway">
    <text evidence="2">Cell wall biogenesis; lipoteichoic acid biosynthesis.</text>
</comment>
<feature type="transmembrane region" description="Helical" evidence="11">
    <location>
        <begin position="95"/>
        <end position="115"/>
    </location>
</feature>
<dbReference type="STRING" id="1121307.CLCY_1c01650"/>
<feature type="transmembrane region" description="Helical" evidence="11">
    <location>
        <begin position="71"/>
        <end position="88"/>
    </location>
</feature>
<dbReference type="InterPro" id="IPR017850">
    <property type="entry name" value="Alkaline_phosphatase_core_sf"/>
</dbReference>
<evidence type="ECO:0000256" key="4">
    <source>
        <dbReference type="ARBA" id="ARBA00022475"/>
    </source>
</evidence>
<dbReference type="OrthoDB" id="5901192at2"/>
<evidence type="ECO:0000256" key="2">
    <source>
        <dbReference type="ARBA" id="ARBA00004936"/>
    </source>
</evidence>
<evidence type="ECO:0000256" key="9">
    <source>
        <dbReference type="PIRSR" id="PIRSR005091-2"/>
    </source>
</evidence>
<evidence type="ECO:0000256" key="5">
    <source>
        <dbReference type="ARBA" id="ARBA00022692"/>
    </source>
</evidence>
<keyword evidence="5 11" id="KW-0812">Transmembrane</keyword>
<dbReference type="GO" id="GO:0046872">
    <property type="term" value="F:metal ion binding"/>
    <property type="evidence" value="ECO:0007669"/>
    <property type="project" value="UniProtKB-KW"/>
</dbReference>
<reference evidence="13 14" key="1">
    <citation type="submission" date="2015-06" db="EMBL/GenBank/DDBJ databases">
        <title>Draft genome sequence of the purine-degrading Clostridium cylindrosporum HC-1 (DSM 605).</title>
        <authorList>
            <person name="Poehlein A."/>
            <person name="Schiel-Bengelsdorf B."/>
            <person name="Bengelsdorf F."/>
            <person name="Daniel R."/>
            <person name="Duerre P."/>
        </authorList>
    </citation>
    <scope>NUCLEOTIDE SEQUENCE [LARGE SCALE GENOMIC DNA]</scope>
    <source>
        <strain evidence="13 14">DSM 605</strain>
    </source>
</reference>
<feature type="binding site" evidence="10">
    <location>
        <position position="326"/>
    </location>
    <ligand>
        <name>Mn(2+)</name>
        <dbReference type="ChEBI" id="CHEBI:29035"/>
    </ligand>
</feature>
<feature type="transmembrane region" description="Helical" evidence="11">
    <location>
        <begin position="143"/>
        <end position="164"/>
    </location>
</feature>
<dbReference type="Proteomes" id="UP000036756">
    <property type="component" value="Unassembled WGS sequence"/>
</dbReference>
<dbReference type="EMBL" id="LFVU01000028">
    <property type="protein sequence ID" value="KMT20931.1"/>
    <property type="molecule type" value="Genomic_DNA"/>
</dbReference>
<evidence type="ECO:0000256" key="6">
    <source>
        <dbReference type="ARBA" id="ARBA00022989"/>
    </source>
</evidence>
<comment type="caution">
    <text evidence="13">The sequence shown here is derived from an EMBL/GenBank/DDBJ whole genome shotgun (WGS) entry which is preliminary data.</text>
</comment>
<feature type="binding site" evidence="10">
    <location>
        <position position="501"/>
    </location>
    <ligand>
        <name>Mn(2+)</name>
        <dbReference type="ChEBI" id="CHEBI:29035"/>
    </ligand>
</feature>
<dbReference type="Pfam" id="PF00884">
    <property type="entry name" value="Sulfatase"/>
    <property type="match status" value="1"/>
</dbReference>
<keyword evidence="4" id="KW-1003">Cell membrane</keyword>
<dbReference type="PANTHER" id="PTHR47371">
    <property type="entry name" value="LIPOTEICHOIC ACID SYNTHASE"/>
    <property type="match status" value="1"/>
</dbReference>
<dbReference type="PIRSF" id="PIRSF005091">
    <property type="entry name" value="Mmb_sulf_HI1246"/>
    <property type="match status" value="1"/>
</dbReference>
<dbReference type="Gene3D" id="3.30.1120.170">
    <property type="match status" value="1"/>
</dbReference>
<dbReference type="PATRIC" id="fig|1121307.3.peg.526"/>
<dbReference type="SUPFAM" id="SSF53649">
    <property type="entry name" value="Alkaline phosphatase-like"/>
    <property type="match status" value="1"/>
</dbReference>
<gene>
    <name evidence="13" type="primary">yqgS</name>
    <name evidence="13" type="ORF">CLCY_1c01650</name>
</gene>
<accession>A0A0J8FZ89</accession>
<sequence>MKLKKILLTRLEIPRILLTLPYKIKGIFENKAFSSSTLALFIKILLFILITSSDTATRINLKTVFYSAPPLLVYCSFILLFLSFSYLFNSKYHLISLFVLNIFLTIIILGDILYYRANSSFLSLHLISYTSNLENLSSSIFSMFRLLDVIFFIDLFLIGIFLTRIKKRYDLFRRDISSFMILFLVPTIYLTYAHIKIDKLNKGFYNQTIFINSWAQNQTMSNLTPIGYHLFDIYNYLKDSKPYNITSSEKLKIETFFENKAELLPKNNFNAMFKGKNLIILQVESLENFVIGKSNNGQEITPNINKLLKNSIYFDNFLEQTHEGTTSDAEFMANTSIFPVRRGSTFFRFPSNKYYASLPNLMEKSGYSSIATHPDRGSYWNWLPSLSSIGFEKCVDSTSLNIDETIGLGLSDRSFLNQLANILEKQPKPFYSFSITLSSHTPYKLPKEHVNLDVSKDIKGQIIGSYFESVNYTDSAIGEFVNLLDKKGILNNSVVVIYGDHEGPHKYFKDEIKNSSYEPWMKDNYSKVPFIIYSKDISSPKVISTYGGQIDILPTISYLMGIPEKNYTYTSVGRNLLNTKLNYTYLSNGELKYNNLPTNKISLLNKSVEYSDIIIRSNYFRKE</sequence>
<dbReference type="AlphaFoldDB" id="A0A0J8FZ89"/>
<proteinExistence type="inferred from homology"/>
<evidence type="ECO:0000313" key="14">
    <source>
        <dbReference type="Proteomes" id="UP000036756"/>
    </source>
</evidence>
<dbReference type="InterPro" id="IPR012160">
    <property type="entry name" value="LtaS-like"/>
</dbReference>
<dbReference type="Gene3D" id="3.40.720.10">
    <property type="entry name" value="Alkaline Phosphatase, subunit A"/>
    <property type="match status" value="1"/>
</dbReference>
<evidence type="ECO:0000256" key="8">
    <source>
        <dbReference type="PIRSR" id="PIRSR005091-1"/>
    </source>
</evidence>
<dbReference type="InterPro" id="IPR050448">
    <property type="entry name" value="OpgB/LTA_synthase_biosynth"/>
</dbReference>
<feature type="domain" description="Sulfatase N-terminal" evidence="12">
    <location>
        <begin position="276"/>
        <end position="562"/>
    </location>
</feature>
<dbReference type="InterPro" id="IPR000917">
    <property type="entry name" value="Sulfatase_N"/>
</dbReference>
<keyword evidence="9" id="KW-0479">Metal-binding</keyword>
<evidence type="ECO:0000259" key="12">
    <source>
        <dbReference type="Pfam" id="PF00884"/>
    </source>
</evidence>
<feature type="binding site" evidence="10">
    <location>
        <position position="284"/>
    </location>
    <ligand>
        <name>Mn(2+)</name>
        <dbReference type="ChEBI" id="CHEBI:29035"/>
    </ligand>
</feature>
<feature type="binding site" evidence="9">
    <location>
        <position position="440"/>
    </location>
    <ligand>
        <name>substrate</name>
    </ligand>
</feature>
<comment type="similarity">
    <text evidence="3">Belongs to the LTA synthase family.</text>
</comment>